<organism evidence="2">
    <name type="scientific">Streptomyces haneummycinicus</name>
    <dbReference type="NCBI Taxonomy" id="3074435"/>
    <lineage>
        <taxon>Bacteria</taxon>
        <taxon>Bacillati</taxon>
        <taxon>Actinomycetota</taxon>
        <taxon>Actinomycetes</taxon>
        <taxon>Kitasatosporales</taxon>
        <taxon>Streptomycetaceae</taxon>
        <taxon>Streptomyces</taxon>
    </lineage>
</organism>
<name>A0AAT9HEU4_9ACTN</name>
<evidence type="ECO:0000313" key="2">
    <source>
        <dbReference type="EMBL" id="BFO15989.1"/>
    </source>
</evidence>
<proteinExistence type="predicted"/>
<keyword evidence="1" id="KW-0812">Transmembrane</keyword>
<protein>
    <submittedName>
        <fullName evidence="2">Uncharacterized protein</fullName>
    </submittedName>
</protein>
<reference evidence="2" key="1">
    <citation type="submission" date="2024-06" db="EMBL/GenBank/DDBJ databases">
        <authorList>
            <consortium name="consrtm"/>
            <person name="Uemura M."/>
            <person name="Terahara T."/>
        </authorList>
    </citation>
    <scope>NUCLEOTIDE SEQUENCE</scope>
    <source>
        <strain evidence="2">KM77-8</strain>
    </source>
</reference>
<gene>
    <name evidence="2" type="ORF">SHKM778_23770</name>
</gene>
<evidence type="ECO:0000256" key="1">
    <source>
        <dbReference type="SAM" id="Phobius"/>
    </source>
</evidence>
<sequence length="92" mass="9660">MEAEVEVPAGDVAVLDGVRAEFRDDQHDRVVRVGAVRDAPRVQTDGRQAAGEAAPRGVEVKRIPKVRAGLTGVMSVGLMGFVVTPLTVPSVA</sequence>
<dbReference type="AlphaFoldDB" id="A0AAT9HEU4"/>
<reference evidence="2" key="2">
    <citation type="submission" date="2024-07" db="EMBL/GenBank/DDBJ databases">
        <title>Streptomyces haneummycinica sp. nov., a new antibiotic-producing actinobacterium isolated from marine sediment.</title>
        <authorList>
            <person name="Uemura M."/>
            <person name="Hamada M."/>
            <person name="Hirano S."/>
            <person name="Kobayashi K."/>
            <person name="Ohshiro T."/>
            <person name="Kobayashi T."/>
            <person name="Terahara T."/>
        </authorList>
    </citation>
    <scope>NUCLEOTIDE SEQUENCE</scope>
    <source>
        <strain evidence="2">KM77-8</strain>
    </source>
</reference>
<accession>A0AAT9HEU4</accession>
<keyword evidence="1" id="KW-0472">Membrane</keyword>
<feature type="transmembrane region" description="Helical" evidence="1">
    <location>
        <begin position="68"/>
        <end position="88"/>
    </location>
</feature>
<keyword evidence="1" id="KW-1133">Transmembrane helix</keyword>
<dbReference type="EMBL" id="AP035768">
    <property type="protein sequence ID" value="BFO15989.1"/>
    <property type="molecule type" value="Genomic_DNA"/>
</dbReference>